<comment type="similarity">
    <text evidence="2">Belongs to the MDM31/MDM32 family.</text>
</comment>
<dbReference type="OrthoDB" id="17678at2759"/>
<comment type="caution">
    <text evidence="11">The sequence shown here is derived from an EMBL/GenBank/DDBJ whole genome shotgun (WGS) entry which is preliminary data.</text>
</comment>
<organism evidence="11 12">
    <name type="scientific">Candida verbasci</name>
    <dbReference type="NCBI Taxonomy" id="1227364"/>
    <lineage>
        <taxon>Eukaryota</taxon>
        <taxon>Fungi</taxon>
        <taxon>Dikarya</taxon>
        <taxon>Ascomycota</taxon>
        <taxon>Saccharomycotina</taxon>
        <taxon>Pichiomycetes</taxon>
        <taxon>Debaryomycetaceae</taxon>
        <taxon>Candida/Lodderomyces clade</taxon>
        <taxon>Candida</taxon>
    </lineage>
</organism>
<proteinExistence type="inferred from homology"/>
<dbReference type="EMBL" id="CANTUO010000001">
    <property type="protein sequence ID" value="CAI5756278.1"/>
    <property type="molecule type" value="Genomic_DNA"/>
</dbReference>
<keyword evidence="3 10" id="KW-0812">Transmembrane</keyword>
<evidence type="ECO:0000313" key="12">
    <source>
        <dbReference type="Proteomes" id="UP001152885"/>
    </source>
</evidence>
<dbReference type="PANTHER" id="PTHR31068:SF0">
    <property type="entry name" value="MITOCHONDRIAL DISTRIBUTION AND MORPHOLOGY PROTEIN 31"/>
    <property type="match status" value="1"/>
</dbReference>
<evidence type="ECO:0000256" key="5">
    <source>
        <dbReference type="ARBA" id="ARBA00022946"/>
    </source>
</evidence>
<accession>A0A9W4TRD1</accession>
<dbReference type="AlphaFoldDB" id="A0A9W4TRD1"/>
<gene>
    <name evidence="11" type="ORF">CANVERA_P0794</name>
</gene>
<evidence type="ECO:0000256" key="3">
    <source>
        <dbReference type="ARBA" id="ARBA00022692"/>
    </source>
</evidence>
<evidence type="ECO:0000256" key="8">
    <source>
        <dbReference type="ARBA" id="ARBA00023136"/>
    </source>
</evidence>
<evidence type="ECO:0000256" key="6">
    <source>
        <dbReference type="ARBA" id="ARBA00022989"/>
    </source>
</evidence>
<protein>
    <recommendedName>
        <fullName evidence="13">Mitochondrial distribution and morphology protein 32</fullName>
    </recommendedName>
</protein>
<dbReference type="InterPro" id="IPR012571">
    <property type="entry name" value="Mdm31/Mdm32"/>
</dbReference>
<keyword evidence="12" id="KW-1185">Reference proteome</keyword>
<dbReference type="GO" id="GO:0007005">
    <property type="term" value="P:mitochondrion organization"/>
    <property type="evidence" value="ECO:0007669"/>
    <property type="project" value="InterPro"/>
</dbReference>
<evidence type="ECO:0000256" key="10">
    <source>
        <dbReference type="SAM" id="Phobius"/>
    </source>
</evidence>
<dbReference type="GO" id="GO:0000001">
    <property type="term" value="P:mitochondrion inheritance"/>
    <property type="evidence" value="ECO:0007669"/>
    <property type="project" value="InterPro"/>
</dbReference>
<evidence type="ECO:0000256" key="1">
    <source>
        <dbReference type="ARBA" id="ARBA00004273"/>
    </source>
</evidence>
<evidence type="ECO:0000256" key="4">
    <source>
        <dbReference type="ARBA" id="ARBA00022792"/>
    </source>
</evidence>
<name>A0A9W4TRD1_9ASCO</name>
<dbReference type="Proteomes" id="UP001152885">
    <property type="component" value="Unassembled WGS sequence"/>
</dbReference>
<keyword evidence="4" id="KW-0999">Mitochondrion inner membrane</keyword>
<evidence type="ECO:0000313" key="11">
    <source>
        <dbReference type="EMBL" id="CAI5756278.1"/>
    </source>
</evidence>
<keyword evidence="8 10" id="KW-0472">Membrane</keyword>
<comment type="function">
    <text evidence="9">Involved in the organization of the mitochondrial membranes and the global structure of the mitochondria. Also required for mitochondrial distribution and mobility as well as for the maintenance of mitochondrial DNA nucleoids structures.</text>
</comment>
<comment type="subcellular location">
    <subcellularLocation>
        <location evidence="1">Mitochondrion inner membrane</location>
    </subcellularLocation>
</comment>
<sequence length="514" mass="59571">MSLIKLSNSIINHQLPRVVTPVSILSSSLVYKQFSKFHTTTNLKFKPTRYSYGKITKSVLLSQANNKLSRFFIHLKWPFIRNSKLSPLELISPFISSFILGNLIWIILGTTTFMLSLIYFIYYFDSLFSHESKILGPLTNNILSYGLGLNLKFETNNYLPEFKDGKIRFKNLIVTNKENEDFIFKGKIEALEMTLSFNKWYEGNGLIYNLEVYGLHGELTRETITSKNSFIDKNYLFDHVKIFDSVIEINDENVTLNIFNCDLPKLRGDKILVDIFNANNISGAINNSMFTIHKRQNFNDDNKVIRFKLDSIDLANFNTKSFNWLVQGKAEIIADIKLPKEENLITESMGEIIKNNLFYKHKVEQEDESLLKDAVNAIYYTFKKEKQQMKPTMAYAIINFKIKLKDLKASLPKNLPLSQNNQPFISLTDLRSLIQFINQNENQLIVKSQVIEKLTDLYNIESLSNLKIFDSLIYDIYEEFKLLVKDDEKRIYNEKSWAQSIATQLLVIGLGAMV</sequence>
<dbReference type="GO" id="GO:0005743">
    <property type="term" value="C:mitochondrial inner membrane"/>
    <property type="evidence" value="ECO:0007669"/>
    <property type="project" value="UniProtKB-SubCell"/>
</dbReference>
<feature type="transmembrane region" description="Helical" evidence="10">
    <location>
        <begin position="103"/>
        <end position="124"/>
    </location>
</feature>
<evidence type="ECO:0008006" key="13">
    <source>
        <dbReference type="Google" id="ProtNLM"/>
    </source>
</evidence>
<dbReference type="Pfam" id="PF08118">
    <property type="entry name" value="MDM31_MDM32"/>
    <property type="match status" value="2"/>
</dbReference>
<reference evidence="11" key="1">
    <citation type="submission" date="2022-12" db="EMBL/GenBank/DDBJ databases">
        <authorList>
            <person name="Brejova B."/>
        </authorList>
    </citation>
    <scope>NUCLEOTIDE SEQUENCE</scope>
</reference>
<evidence type="ECO:0000256" key="9">
    <source>
        <dbReference type="ARBA" id="ARBA00025191"/>
    </source>
</evidence>
<keyword evidence="7" id="KW-0496">Mitochondrion</keyword>
<dbReference type="PANTHER" id="PTHR31068">
    <property type="entry name" value="MITOCHONDRIAL DISTRIBUTION AND MORPHOLOGY PROTEIN 31"/>
    <property type="match status" value="1"/>
</dbReference>
<keyword evidence="5" id="KW-0809">Transit peptide</keyword>
<evidence type="ECO:0000256" key="7">
    <source>
        <dbReference type="ARBA" id="ARBA00023128"/>
    </source>
</evidence>
<evidence type="ECO:0000256" key="2">
    <source>
        <dbReference type="ARBA" id="ARBA00005687"/>
    </source>
</evidence>
<keyword evidence="6 10" id="KW-1133">Transmembrane helix</keyword>